<keyword evidence="10" id="KW-0067">ATP-binding</keyword>
<evidence type="ECO:0000256" key="14">
    <source>
        <dbReference type="ARBA" id="ARBA00047523"/>
    </source>
</evidence>
<dbReference type="EMBL" id="RQTK01000623">
    <property type="protein sequence ID" value="RUS76928.1"/>
    <property type="molecule type" value="Genomic_DNA"/>
</dbReference>
<dbReference type="InterPro" id="IPR050173">
    <property type="entry name" value="ABC_transporter_C-like"/>
</dbReference>
<dbReference type="PROSITE" id="PS00211">
    <property type="entry name" value="ABC_TRANSPORTER_1"/>
    <property type="match status" value="2"/>
</dbReference>
<dbReference type="GO" id="GO:0015431">
    <property type="term" value="F:ABC-type glutathione S-conjugate transporter activity"/>
    <property type="evidence" value="ECO:0007669"/>
    <property type="project" value="UniProtKB-EC"/>
</dbReference>
<feature type="compositionally biased region" description="Low complexity" evidence="15">
    <location>
        <begin position="1735"/>
        <end position="1747"/>
    </location>
</feature>
<feature type="transmembrane region" description="Helical" evidence="16">
    <location>
        <begin position="546"/>
        <end position="569"/>
    </location>
</feature>
<evidence type="ECO:0000256" key="7">
    <source>
        <dbReference type="ARBA" id="ARBA00022692"/>
    </source>
</evidence>
<evidence type="ECO:0000259" key="18">
    <source>
        <dbReference type="PROSITE" id="PS50929"/>
    </source>
</evidence>
<evidence type="ECO:0000259" key="17">
    <source>
        <dbReference type="PROSITE" id="PS50893"/>
    </source>
</evidence>
<evidence type="ECO:0000256" key="12">
    <source>
        <dbReference type="ARBA" id="ARBA00023136"/>
    </source>
</evidence>
<dbReference type="GO" id="GO:0005524">
    <property type="term" value="F:ATP binding"/>
    <property type="evidence" value="ECO:0007669"/>
    <property type="project" value="UniProtKB-KW"/>
</dbReference>
<feature type="region of interest" description="Disordered" evidence="15">
    <location>
        <begin position="1695"/>
        <end position="1893"/>
    </location>
</feature>
<keyword evidence="7 16" id="KW-0812">Transmembrane</keyword>
<name>A0A433T5U5_ELYCH</name>
<dbReference type="Proteomes" id="UP000271974">
    <property type="component" value="Unassembled WGS sequence"/>
</dbReference>
<feature type="transmembrane region" description="Helical" evidence="16">
    <location>
        <begin position="463"/>
        <end position="486"/>
    </location>
</feature>
<dbReference type="FunFam" id="1.20.1560.10:FF:000001">
    <property type="entry name" value="ATP-binding cassette subfamily C member 1"/>
    <property type="match status" value="1"/>
</dbReference>
<evidence type="ECO:0000256" key="5">
    <source>
        <dbReference type="ARBA" id="ARBA00022475"/>
    </source>
</evidence>
<feature type="compositionally biased region" description="Low complexity" evidence="15">
    <location>
        <begin position="1834"/>
        <end position="1844"/>
    </location>
</feature>
<keyword evidence="11 16" id="KW-1133">Transmembrane helix</keyword>
<keyword evidence="6" id="KW-0926">Vacuole</keyword>
<accession>A0A433T5U5</accession>
<evidence type="ECO:0000256" key="8">
    <source>
        <dbReference type="ARBA" id="ARBA00022737"/>
    </source>
</evidence>
<evidence type="ECO:0000256" key="15">
    <source>
        <dbReference type="SAM" id="MobiDB-lite"/>
    </source>
</evidence>
<feature type="transmembrane region" description="Helical" evidence="16">
    <location>
        <begin position="79"/>
        <end position="98"/>
    </location>
</feature>
<feature type="region of interest" description="Disordered" evidence="15">
    <location>
        <begin position="1655"/>
        <end position="1675"/>
    </location>
</feature>
<feature type="domain" description="ABC transmembrane type-1" evidence="18">
    <location>
        <begin position="973"/>
        <end position="1263"/>
    </location>
</feature>
<feature type="transmembrane region" description="Helical" evidence="16">
    <location>
        <begin position="1206"/>
        <end position="1227"/>
    </location>
</feature>
<evidence type="ECO:0000256" key="11">
    <source>
        <dbReference type="ARBA" id="ARBA00022989"/>
    </source>
</evidence>
<feature type="compositionally biased region" description="Polar residues" evidence="15">
    <location>
        <begin position="1768"/>
        <end position="1813"/>
    </location>
</feature>
<dbReference type="InterPro" id="IPR003439">
    <property type="entry name" value="ABC_transporter-like_ATP-bd"/>
</dbReference>
<dbReference type="GO" id="GO:0005886">
    <property type="term" value="C:plasma membrane"/>
    <property type="evidence" value="ECO:0007669"/>
    <property type="project" value="UniProtKB-SubCell"/>
</dbReference>
<comment type="similarity">
    <text evidence="3">Belongs to the ABC transporter superfamily. ABCC family. Conjugate transporter (TC 3.A.1.208) subfamily.</text>
</comment>
<dbReference type="FunFam" id="3.40.50.300:FF:000293">
    <property type="entry name" value="ATP binding cassette subfamily C member 1"/>
    <property type="match status" value="1"/>
</dbReference>
<evidence type="ECO:0000256" key="3">
    <source>
        <dbReference type="ARBA" id="ARBA00009726"/>
    </source>
</evidence>
<dbReference type="PANTHER" id="PTHR24223:SF443">
    <property type="entry name" value="MULTIDRUG-RESISTANCE LIKE PROTEIN 1, ISOFORM I"/>
    <property type="match status" value="1"/>
</dbReference>
<feature type="region of interest" description="Disordered" evidence="15">
    <location>
        <begin position="1615"/>
        <end position="1636"/>
    </location>
</feature>
<feature type="domain" description="ABC transporter" evidence="17">
    <location>
        <begin position="1300"/>
        <end position="1534"/>
    </location>
</feature>
<dbReference type="CDD" id="cd03244">
    <property type="entry name" value="ABCC_MRP_domain2"/>
    <property type="match status" value="1"/>
</dbReference>
<dbReference type="STRING" id="188477.A0A433T5U5"/>
<dbReference type="GO" id="GO:0005774">
    <property type="term" value="C:vacuolar membrane"/>
    <property type="evidence" value="ECO:0007669"/>
    <property type="project" value="UniProtKB-SubCell"/>
</dbReference>
<dbReference type="InterPro" id="IPR011527">
    <property type="entry name" value="ABC1_TM_dom"/>
</dbReference>
<feature type="compositionally biased region" description="Polar residues" evidence="15">
    <location>
        <begin position="274"/>
        <end position="294"/>
    </location>
</feature>
<dbReference type="PANTHER" id="PTHR24223">
    <property type="entry name" value="ATP-BINDING CASSETTE SUB-FAMILY C"/>
    <property type="match status" value="1"/>
</dbReference>
<evidence type="ECO:0000313" key="19">
    <source>
        <dbReference type="EMBL" id="RUS76928.1"/>
    </source>
</evidence>
<dbReference type="GO" id="GO:0016887">
    <property type="term" value="F:ATP hydrolysis activity"/>
    <property type="evidence" value="ECO:0007669"/>
    <property type="project" value="InterPro"/>
</dbReference>
<dbReference type="OrthoDB" id="6500128at2759"/>
<dbReference type="Gene3D" id="3.40.50.300">
    <property type="entry name" value="P-loop containing nucleotide triphosphate hydrolases"/>
    <property type="match status" value="2"/>
</dbReference>
<sequence>MSLLTNQDFNGFCEDPVWNTSLTLGGAWPQFTDCFQWTVLIWIPCGYLWLAAPVYTTYLANLPSTVSGQSFSGLLLSKLRLLCIFPQTLLTLALLGTTLDFVNAVCVRYDNKFLTADIFAPLTLTATLLLSLAFTIAERRKRLVTSGVQFVFWLLLWVTQIVPLYTKIELKTPCQESAASFPSRLTYWWLNWLMRVGYRSTLAETSMPDLRPQDKSQNIILRFLPQWMSALQRARAHRLAQLPMPYNGAGNHLGNNSGLSYTDTWDERTPLLSTSKTINSNGGSTQSGPSSSEQTKSKGSAERTKLTSPSLAWTLFCSFWPDIFLAHIWKLPYDLLILCNPLLLGQLVDYVEQQDMAVWKGYVLALVLFISMMFQTLLLHRVFYESLSLGLRLRAALISSVFRKALTMDNMSKSESAVGQVVNLMSVDAEHIQNVMNYGWTLWSSTLQICLSLYLLYDTVGVSMFAGAGFLLLLIPANGIATALLGTYETQIMKFKDQRMKLLNEMLSGIKIVKLFAWEKSFEQRILNIRENELTKLLYSGYALTLINFSWTAAPFLTSVITYWTYVYVSDDHYLDPKTAFVAISLFDVLRFAMNFLPSVITDIIKAVISVRRIGNFLRNNDLDQSSVNRDPHASYAISVRNGSFRWHAEAKAVLQKINMNVEDESLVAVVGPVGCGKSSLVSALLGEMERMDGSVNVRGSVAYVPQQAWIQNNTLRNNILFGQPMDTELYMQCLEACALQPDLDILPAGDLTEIGEKGINLSGGQKQRVSLARALYSQADVYLLDDPLSAVDSHVGRHIFDKVVGHGGLLDGKVRVLVTHGVQYLPFTDHVVVMEDGRVTESGHYEKLLTHNGPFARLIANYLTQEDPNNEIVDDAFQTLKQEMLKKLSETEEDEDGGHPVDASSSEIFRRLSRSVSQISEHTHDSKQVKKDLPLQQNQLATLIEEEKVEIGTVNLRIFKRYLQPIGYLYGLLIVGAFCAYGVLDTGGNIFLSSWTDDPDLGNFTKWPVDSPEREEANDYYIGIFGLFGALQTICILVFSVFESQRLVVASRDLHASMLRCVVRAPMSFFDTTPGGRIINRFSKDMEEMDQLLPMTFVMWIDSLTQTIFALVIISYSTPYFLIFILPVAVIYIYTQRYFVATSRQLKRLSSKTRSPIFNHFTESLTGASVIRAFREQRRFEVESEAKVDLNQGFMFYNYCVNRWLGVRLETLGNVIVLLAAGIAVATRDQISGGIMGLSIAYALNITENLNWLVRMTCDLETQIVSVERIVEYTEIESEPAWENDMFKSPPGWPKQGIIKVENLSLRYRAGLELILRDINFEVKAGEKVGIVGRTGAGKSSLTLALFRLVEAASGRILIDEVDIGMLGLHDLRSKITILPQDPVMFAGTLRENLDPFFEFGDEALWTSLEHAHLKKFVDGLSEGLSHMCGEGGENLSVGQRQLVCLARALLHKTKVLVLDEATAAVDMETDELIQETIRTEFKDCTILTIAHRLNTIMDYDRILVLDKGQVKEFDSPSVLLANTNGIFYDMAKAAGIAGPKSEPEVLADWQESQLDEEAEERAWLEMQEKLRKEEEERLRIEEETRPQREEEERRRLEKEKRRLQRLEEEKLRLEEEERKHQEEEKKRQEEEAERLKQELEELLQKEEQLRLKEEKDRLQKEEEERLRLEEEKLQREEQEALLQAEMEMVEHIRLAEEQARQARQAQEAQGAQGAGKAEEARKEDLGEDEEQPASSAASSSFSVVSETKEAVPDSSGATGPSLETVEPQTTRSMPSVKTTGSKPSVKTTGSKPSVETTGSMHTLDDISSVTDVSEGLLSYTETSQAADATTMQSEEVQSSTSSSEDEKVKSAVTWEEDVKGGPLAKETQKKKKKEKEEAAPAPDTRAEGIPGIWSLLPHPMDVMWGSLDKRSSDQNGILMMNHQFHSLVKVLDEDEESKTMGLHSSNNRSDGSLFNLARLRAKTKVHKVRLREMLFADDVALAALRYLCSYMQ</sequence>
<dbReference type="InterPro" id="IPR027417">
    <property type="entry name" value="P-loop_NTPase"/>
</dbReference>
<dbReference type="PROSITE" id="PS50893">
    <property type="entry name" value="ABC_TRANSPORTER_2"/>
    <property type="match status" value="2"/>
</dbReference>
<reference evidence="19 20" key="1">
    <citation type="submission" date="2019-01" db="EMBL/GenBank/DDBJ databases">
        <title>A draft genome assembly of the solar-powered sea slug Elysia chlorotica.</title>
        <authorList>
            <person name="Cai H."/>
            <person name="Li Q."/>
            <person name="Fang X."/>
            <person name="Li J."/>
            <person name="Curtis N.E."/>
            <person name="Altenburger A."/>
            <person name="Shibata T."/>
            <person name="Feng M."/>
            <person name="Maeda T."/>
            <person name="Schwartz J.A."/>
            <person name="Shigenobu S."/>
            <person name="Lundholm N."/>
            <person name="Nishiyama T."/>
            <person name="Yang H."/>
            <person name="Hasebe M."/>
            <person name="Li S."/>
            <person name="Pierce S.K."/>
            <person name="Wang J."/>
        </authorList>
    </citation>
    <scope>NUCLEOTIDE SEQUENCE [LARGE SCALE GENOMIC DNA]</scope>
    <source>
        <strain evidence="19">EC2010</strain>
        <tissue evidence="19">Whole organism of an adult</tissue>
    </source>
</reference>
<comment type="caution">
    <text evidence="19">The sequence shown here is derived from an EMBL/GenBank/DDBJ whole genome shotgun (WGS) entry which is preliminary data.</text>
</comment>
<feature type="domain" description="ABC transmembrane type-1" evidence="18">
    <location>
        <begin position="335"/>
        <end position="606"/>
    </location>
</feature>
<evidence type="ECO:0000256" key="1">
    <source>
        <dbReference type="ARBA" id="ARBA00004128"/>
    </source>
</evidence>
<evidence type="ECO:0000256" key="4">
    <source>
        <dbReference type="ARBA" id="ARBA00022448"/>
    </source>
</evidence>
<feature type="compositionally biased region" description="Polar residues" evidence="15">
    <location>
        <begin position="1821"/>
        <end position="1833"/>
    </location>
</feature>
<keyword evidence="4" id="KW-0813">Transport</keyword>
<dbReference type="FunFam" id="3.40.50.300:FF:000074">
    <property type="entry name" value="Multidrug resistance-associated protein 5 isoform 1"/>
    <property type="match status" value="1"/>
</dbReference>
<keyword evidence="9" id="KW-0547">Nucleotide-binding</keyword>
<feature type="transmembrane region" description="Helical" evidence="16">
    <location>
        <begin position="1093"/>
        <end position="1115"/>
    </location>
</feature>
<evidence type="ECO:0000256" key="10">
    <source>
        <dbReference type="ARBA" id="ARBA00022840"/>
    </source>
</evidence>
<dbReference type="PROSITE" id="PS50929">
    <property type="entry name" value="ABC_TM1F"/>
    <property type="match status" value="2"/>
</dbReference>
<organism evidence="19 20">
    <name type="scientific">Elysia chlorotica</name>
    <name type="common">Eastern emerald elysia</name>
    <name type="synonym">Sea slug</name>
    <dbReference type="NCBI Taxonomy" id="188477"/>
    <lineage>
        <taxon>Eukaryota</taxon>
        <taxon>Metazoa</taxon>
        <taxon>Spiralia</taxon>
        <taxon>Lophotrochozoa</taxon>
        <taxon>Mollusca</taxon>
        <taxon>Gastropoda</taxon>
        <taxon>Heterobranchia</taxon>
        <taxon>Euthyneura</taxon>
        <taxon>Panpulmonata</taxon>
        <taxon>Sacoglossa</taxon>
        <taxon>Placobranchoidea</taxon>
        <taxon>Plakobranchidae</taxon>
        <taxon>Elysia</taxon>
    </lineage>
</organism>
<dbReference type="InterPro" id="IPR036640">
    <property type="entry name" value="ABC1_TM_sf"/>
</dbReference>
<dbReference type="InterPro" id="IPR017871">
    <property type="entry name" value="ABC_transporter-like_CS"/>
</dbReference>
<dbReference type="SUPFAM" id="SSF90123">
    <property type="entry name" value="ABC transporter transmembrane region"/>
    <property type="match status" value="2"/>
</dbReference>
<comment type="subcellular location">
    <subcellularLocation>
        <location evidence="2">Cell membrane</location>
        <topology evidence="2">Multi-pass membrane protein</topology>
    </subcellularLocation>
    <subcellularLocation>
        <location evidence="1">Vacuole membrane</location>
        <topology evidence="1">Multi-pass membrane protein</topology>
    </subcellularLocation>
</comment>
<keyword evidence="5" id="KW-1003">Cell membrane</keyword>
<protein>
    <recommendedName>
        <fullName evidence="13">ABC-type glutathione-S-conjugate transporter</fullName>
        <ecNumber evidence="13">7.6.2.3</ecNumber>
    </recommendedName>
</protein>
<dbReference type="Pfam" id="PF00664">
    <property type="entry name" value="ABC_membrane"/>
    <property type="match status" value="2"/>
</dbReference>
<dbReference type="CDD" id="cd03250">
    <property type="entry name" value="ABCC_MRP_domain1"/>
    <property type="match status" value="1"/>
</dbReference>
<dbReference type="EC" id="7.6.2.3" evidence="13"/>
<feature type="transmembrane region" description="Helical" evidence="16">
    <location>
        <begin position="589"/>
        <end position="609"/>
    </location>
</feature>
<feature type="region of interest" description="Disordered" evidence="15">
    <location>
        <begin position="1576"/>
        <end position="1596"/>
    </location>
</feature>
<proteinExistence type="inferred from homology"/>
<dbReference type="Pfam" id="PF00005">
    <property type="entry name" value="ABC_tran"/>
    <property type="match status" value="2"/>
</dbReference>
<dbReference type="NCBIfam" id="TIGR00957">
    <property type="entry name" value="MRP_assoc_pro"/>
    <property type="match status" value="1"/>
</dbReference>
<dbReference type="CDD" id="cd18595">
    <property type="entry name" value="ABC_6TM_MRP1_2_3_6_D1_like"/>
    <property type="match status" value="1"/>
</dbReference>
<dbReference type="SUPFAM" id="SSF52540">
    <property type="entry name" value="P-loop containing nucleoside triphosphate hydrolases"/>
    <property type="match status" value="2"/>
</dbReference>
<dbReference type="CDD" id="cd18603">
    <property type="entry name" value="ABC_6TM_MRP1_2_3_6_D2_like"/>
    <property type="match status" value="1"/>
</dbReference>
<evidence type="ECO:0000256" key="9">
    <source>
        <dbReference type="ARBA" id="ARBA00022741"/>
    </source>
</evidence>
<feature type="domain" description="ABC transporter" evidence="17">
    <location>
        <begin position="638"/>
        <end position="862"/>
    </location>
</feature>
<feature type="region of interest" description="Disordered" evidence="15">
    <location>
        <begin position="274"/>
        <end position="303"/>
    </location>
</feature>
<feature type="transmembrane region" description="Helical" evidence="16">
    <location>
        <begin position="362"/>
        <end position="384"/>
    </location>
</feature>
<dbReference type="Gene3D" id="1.20.1560.10">
    <property type="entry name" value="ABC transporter type 1, transmembrane domain"/>
    <property type="match status" value="2"/>
</dbReference>
<dbReference type="GO" id="GO:0000323">
    <property type="term" value="C:lytic vacuole"/>
    <property type="evidence" value="ECO:0007669"/>
    <property type="project" value="UniProtKB-ARBA"/>
</dbReference>
<feature type="transmembrane region" description="Helical" evidence="16">
    <location>
        <begin position="118"/>
        <end position="136"/>
    </location>
</feature>
<evidence type="ECO:0000313" key="20">
    <source>
        <dbReference type="Proteomes" id="UP000271974"/>
    </source>
</evidence>
<dbReference type="InterPro" id="IPR003593">
    <property type="entry name" value="AAA+_ATPase"/>
</dbReference>
<dbReference type="SMART" id="SM00382">
    <property type="entry name" value="AAA"/>
    <property type="match status" value="2"/>
</dbReference>
<keyword evidence="8" id="KW-0677">Repeat</keyword>
<dbReference type="InterPro" id="IPR005292">
    <property type="entry name" value="MRP"/>
</dbReference>
<feature type="transmembrane region" description="Helical" evidence="16">
    <location>
        <begin position="39"/>
        <end position="58"/>
    </location>
</feature>
<evidence type="ECO:0000256" key="16">
    <source>
        <dbReference type="SAM" id="Phobius"/>
    </source>
</evidence>
<evidence type="ECO:0000256" key="13">
    <source>
        <dbReference type="ARBA" id="ARBA00024220"/>
    </source>
</evidence>
<dbReference type="FunFam" id="1.20.1560.10:FF:000020">
    <property type="entry name" value="ABC metal ion transporter"/>
    <property type="match status" value="1"/>
</dbReference>
<feature type="transmembrane region" description="Helical" evidence="16">
    <location>
        <begin position="1121"/>
        <end position="1141"/>
    </location>
</feature>
<feature type="transmembrane region" description="Helical" evidence="16">
    <location>
        <begin position="1021"/>
        <end position="1043"/>
    </location>
</feature>
<evidence type="ECO:0000256" key="2">
    <source>
        <dbReference type="ARBA" id="ARBA00004651"/>
    </source>
</evidence>
<evidence type="ECO:0000256" key="6">
    <source>
        <dbReference type="ARBA" id="ARBA00022554"/>
    </source>
</evidence>
<comment type="catalytic activity">
    <reaction evidence="14">
        <text>leukotriene C4(in) + ATP + H2O = leukotriene C4(out) + ADP + phosphate + H(+)</text>
        <dbReference type="Rhea" id="RHEA:38963"/>
        <dbReference type="ChEBI" id="CHEBI:15377"/>
        <dbReference type="ChEBI" id="CHEBI:15378"/>
        <dbReference type="ChEBI" id="CHEBI:30616"/>
        <dbReference type="ChEBI" id="CHEBI:43474"/>
        <dbReference type="ChEBI" id="CHEBI:57973"/>
        <dbReference type="ChEBI" id="CHEBI:456216"/>
    </reaction>
    <physiologicalReaction direction="left-to-right" evidence="14">
        <dbReference type="Rhea" id="RHEA:38964"/>
    </physiologicalReaction>
</comment>
<gene>
    <name evidence="19" type="ORF">EGW08_015301</name>
</gene>
<feature type="compositionally biased region" description="Low complexity" evidence="15">
    <location>
        <begin position="1703"/>
        <end position="1717"/>
    </location>
</feature>
<keyword evidence="20" id="KW-1185">Reference proteome</keyword>
<feature type="transmembrane region" description="Helical" evidence="16">
    <location>
        <begin position="967"/>
        <end position="985"/>
    </location>
</feature>
<keyword evidence="12 16" id="KW-0472">Membrane</keyword>